<dbReference type="Pfam" id="PF00293">
    <property type="entry name" value="NUDIX"/>
    <property type="match status" value="1"/>
</dbReference>
<dbReference type="Gene3D" id="3.90.79.10">
    <property type="entry name" value="Nucleoside Triphosphate Pyrophosphohydrolase"/>
    <property type="match status" value="1"/>
</dbReference>
<dbReference type="InterPro" id="IPR015797">
    <property type="entry name" value="NUDIX_hydrolase-like_dom_sf"/>
</dbReference>
<dbReference type="GO" id="GO:0016787">
    <property type="term" value="F:hydrolase activity"/>
    <property type="evidence" value="ECO:0007669"/>
    <property type="project" value="UniProtKB-KW"/>
</dbReference>
<dbReference type="RefSeq" id="WP_120044997.1">
    <property type="nucleotide sequence ID" value="NZ_QZFU01000055.1"/>
</dbReference>
<dbReference type="SUPFAM" id="SSF55811">
    <property type="entry name" value="Nudix"/>
    <property type="match status" value="1"/>
</dbReference>
<sequence>MVDGSLQRHLIAGAERDGIGRLVVGGVVECGATVLLLRRPQEGELGGQWELPGGPFDPAESIDRALRRAVSTATGLEPAEISTYLGQFDQQAEGEPVRHFTFVVRVAQAAPVPAREHAWVELTEEPPVTVPVRRMLDRYRAIRLPLGSVAGGSLP</sequence>
<accession>A0A3A4K5J8</accession>
<dbReference type="InterPro" id="IPR000086">
    <property type="entry name" value="NUDIX_hydrolase_dom"/>
</dbReference>
<organism evidence="2 3">
    <name type="scientific">Nocardia panacis</name>
    <dbReference type="NCBI Taxonomy" id="2340916"/>
    <lineage>
        <taxon>Bacteria</taxon>
        <taxon>Bacillati</taxon>
        <taxon>Actinomycetota</taxon>
        <taxon>Actinomycetes</taxon>
        <taxon>Mycobacteriales</taxon>
        <taxon>Nocardiaceae</taxon>
        <taxon>Nocardia</taxon>
    </lineage>
</organism>
<dbReference type="PROSITE" id="PS51462">
    <property type="entry name" value="NUDIX"/>
    <property type="match status" value="1"/>
</dbReference>
<name>A0A3A4K5J8_9NOCA</name>
<reference evidence="2 3" key="1">
    <citation type="submission" date="2018-09" db="EMBL/GenBank/DDBJ databases">
        <title>YIM PH21274 draft genome.</title>
        <authorList>
            <person name="Miao C."/>
        </authorList>
    </citation>
    <scope>NUCLEOTIDE SEQUENCE [LARGE SCALE GENOMIC DNA]</scope>
    <source>
        <strain evidence="2 3">YIM PH 21724</strain>
    </source>
</reference>
<dbReference type="AlphaFoldDB" id="A0A3A4K5J8"/>
<protein>
    <submittedName>
        <fullName evidence="2">NUDIX hydrolase</fullName>
    </submittedName>
</protein>
<evidence type="ECO:0000313" key="2">
    <source>
        <dbReference type="EMBL" id="RJO68190.1"/>
    </source>
</evidence>
<dbReference type="OrthoDB" id="9804442at2"/>
<comment type="caution">
    <text evidence="2">The sequence shown here is derived from an EMBL/GenBank/DDBJ whole genome shotgun (WGS) entry which is preliminary data.</text>
</comment>
<evidence type="ECO:0000313" key="3">
    <source>
        <dbReference type="Proteomes" id="UP000266677"/>
    </source>
</evidence>
<keyword evidence="2" id="KW-0378">Hydrolase</keyword>
<feature type="domain" description="Nudix hydrolase" evidence="1">
    <location>
        <begin position="19"/>
        <end position="144"/>
    </location>
</feature>
<dbReference type="Proteomes" id="UP000266677">
    <property type="component" value="Unassembled WGS sequence"/>
</dbReference>
<keyword evidence="3" id="KW-1185">Reference proteome</keyword>
<dbReference type="EMBL" id="QZFU01000055">
    <property type="protein sequence ID" value="RJO68190.1"/>
    <property type="molecule type" value="Genomic_DNA"/>
</dbReference>
<gene>
    <name evidence="2" type="ORF">D5S18_32635</name>
</gene>
<proteinExistence type="predicted"/>
<evidence type="ECO:0000259" key="1">
    <source>
        <dbReference type="PROSITE" id="PS51462"/>
    </source>
</evidence>